<feature type="compositionally biased region" description="Basic residues" evidence="1">
    <location>
        <begin position="1"/>
        <end position="10"/>
    </location>
</feature>
<accession>A0A9P4IBY9</accession>
<dbReference type="EMBL" id="ML978126">
    <property type="protein sequence ID" value="KAF2099066.1"/>
    <property type="molecule type" value="Genomic_DNA"/>
</dbReference>
<feature type="region of interest" description="Disordered" evidence="1">
    <location>
        <begin position="1"/>
        <end position="32"/>
    </location>
</feature>
<dbReference type="AlphaFoldDB" id="A0A9P4IBY9"/>
<evidence type="ECO:0000313" key="3">
    <source>
        <dbReference type="Proteomes" id="UP000799772"/>
    </source>
</evidence>
<name>A0A9P4IBY9_9PEZI</name>
<protein>
    <submittedName>
        <fullName evidence="2">Uncharacterized protein</fullName>
    </submittedName>
</protein>
<evidence type="ECO:0000256" key="1">
    <source>
        <dbReference type="SAM" id="MobiDB-lite"/>
    </source>
</evidence>
<sequence>MARAGGKKKKLLDQHREINTSEQEPELNDEERRKALKEADLQNKLRNFAHHCNKCEKASKFSCYRDGHIDVCERCKKIFNTNSTGCSNPGCSYKYGFNLAAKARATGRSLTEVYGMYGLPRVTPGRGENNNDAPPEYAPVAPRLVAPGIVAPELDRTQQGLKPRAVDPLNRNERKFKERTLAKLENLHLLTYRKKPRNLEKERDDEDRCGHGQRSAGLNISARSCQQKYESPHFLNLSLLFVSLDLTKYSLQTQGTNLETSPLSRQELWIKIFLGVY</sequence>
<gene>
    <name evidence="2" type="ORF">NA57DRAFT_56695</name>
</gene>
<reference evidence="2" key="1">
    <citation type="journal article" date="2020" name="Stud. Mycol.">
        <title>101 Dothideomycetes genomes: a test case for predicting lifestyles and emergence of pathogens.</title>
        <authorList>
            <person name="Haridas S."/>
            <person name="Albert R."/>
            <person name="Binder M."/>
            <person name="Bloem J."/>
            <person name="Labutti K."/>
            <person name="Salamov A."/>
            <person name="Andreopoulos B."/>
            <person name="Baker S."/>
            <person name="Barry K."/>
            <person name="Bills G."/>
            <person name="Bluhm B."/>
            <person name="Cannon C."/>
            <person name="Castanera R."/>
            <person name="Culley D."/>
            <person name="Daum C."/>
            <person name="Ezra D."/>
            <person name="Gonzalez J."/>
            <person name="Henrissat B."/>
            <person name="Kuo A."/>
            <person name="Liang C."/>
            <person name="Lipzen A."/>
            <person name="Lutzoni F."/>
            <person name="Magnuson J."/>
            <person name="Mondo S."/>
            <person name="Nolan M."/>
            <person name="Ohm R."/>
            <person name="Pangilinan J."/>
            <person name="Park H.-J."/>
            <person name="Ramirez L."/>
            <person name="Alfaro M."/>
            <person name="Sun H."/>
            <person name="Tritt A."/>
            <person name="Yoshinaga Y."/>
            <person name="Zwiers L.-H."/>
            <person name="Turgeon B."/>
            <person name="Goodwin S."/>
            <person name="Spatafora J."/>
            <person name="Crous P."/>
            <person name="Grigoriev I."/>
        </authorList>
    </citation>
    <scope>NUCLEOTIDE SEQUENCE</scope>
    <source>
        <strain evidence="2">CBS 133067</strain>
    </source>
</reference>
<organism evidence="2 3">
    <name type="scientific">Rhizodiscina lignyota</name>
    <dbReference type="NCBI Taxonomy" id="1504668"/>
    <lineage>
        <taxon>Eukaryota</taxon>
        <taxon>Fungi</taxon>
        <taxon>Dikarya</taxon>
        <taxon>Ascomycota</taxon>
        <taxon>Pezizomycotina</taxon>
        <taxon>Dothideomycetes</taxon>
        <taxon>Pleosporomycetidae</taxon>
        <taxon>Aulographales</taxon>
        <taxon>Rhizodiscinaceae</taxon>
        <taxon>Rhizodiscina</taxon>
    </lineage>
</organism>
<keyword evidence="3" id="KW-1185">Reference proteome</keyword>
<comment type="caution">
    <text evidence="2">The sequence shown here is derived from an EMBL/GenBank/DDBJ whole genome shotgun (WGS) entry which is preliminary data.</text>
</comment>
<proteinExistence type="predicted"/>
<evidence type="ECO:0000313" key="2">
    <source>
        <dbReference type="EMBL" id="KAF2099066.1"/>
    </source>
</evidence>
<dbReference type="Proteomes" id="UP000799772">
    <property type="component" value="Unassembled WGS sequence"/>
</dbReference>